<keyword evidence="4" id="KW-0472">Membrane</keyword>
<evidence type="ECO:0000313" key="8">
    <source>
        <dbReference type="EMBL" id="MCW9713253.1"/>
    </source>
</evidence>
<keyword evidence="3" id="KW-0732">Signal</keyword>
<dbReference type="InterPro" id="IPR012944">
    <property type="entry name" value="SusD_RagB_dom"/>
</dbReference>
<evidence type="ECO:0000256" key="2">
    <source>
        <dbReference type="ARBA" id="ARBA00006275"/>
    </source>
</evidence>
<sequence length="579" mass="63813">MEKIKRLFGIVGAALVVAMTIYACDTDSFLSSPAQGTLSSDVLANEDGVDGNLIAAYSMLDGYGNYGGWGTAASNWTFGSVSSDNAYKGSEPGDQQPIADVEFYNWGTSGVDTYVNDKWSSTYDGINRANATLELLASVDEVTGEDRASIEGEAKFLRAHYHFEAWKMWKNIPYYTEEAEDFRKPNTGNNPIQSILADLNDAIELLPTSQSEAGRVTQWTAKAYKGRVEAYTGDWESALSTLREVEQSGPYALRDNFHQVFSASGGNGSETILAYQASVNDGEPGGANGNYPDRLNFPHSGSPFGCCGFHQPSQNLVNAFKVDGGTGLPLPITDPNNWNSDDDNFAAGDMTPVDPRLDWTVGRDGVPFLDWGEHAPGWIRDRGYSGPYSAKKTVWEQGTDAGSSVGWSSFQLHFQNLHLYRYADALLLLAEAEVEVGSLENARTIVNRIRERAGQAAQGPGTSLDNIEVPIDDPAITWANYQVGTYDTPWTSASEAREAVRVERRLELAMEGHRYFDLRRWGIAQETLNNYLDVEETRREYLTGSDGYQERNNLYPIPSVQRELSEVDGESTLEQNPGW</sequence>
<dbReference type="SUPFAM" id="SSF48452">
    <property type="entry name" value="TPR-like"/>
    <property type="match status" value="1"/>
</dbReference>
<dbReference type="Pfam" id="PF14322">
    <property type="entry name" value="SusD-like_3"/>
    <property type="match status" value="1"/>
</dbReference>
<dbReference type="Proteomes" id="UP001207337">
    <property type="component" value="Unassembled WGS sequence"/>
</dbReference>
<dbReference type="InterPro" id="IPR033985">
    <property type="entry name" value="SusD-like_N"/>
</dbReference>
<comment type="subcellular location">
    <subcellularLocation>
        <location evidence="1">Cell outer membrane</location>
    </subcellularLocation>
</comment>
<feature type="domain" description="SusD-like N-terminal" evidence="7">
    <location>
        <begin position="103"/>
        <end position="228"/>
    </location>
</feature>
<gene>
    <name evidence="8" type="ORF">LQ318_10080</name>
</gene>
<protein>
    <submittedName>
        <fullName evidence="8">RagB/SusD family nutrient uptake outer membrane protein</fullName>
    </submittedName>
</protein>
<dbReference type="EMBL" id="JAJNDC010000002">
    <property type="protein sequence ID" value="MCW9713253.1"/>
    <property type="molecule type" value="Genomic_DNA"/>
</dbReference>
<organism evidence="8 9">
    <name type="scientific">Fodinibius salicampi</name>
    <dbReference type="NCBI Taxonomy" id="1920655"/>
    <lineage>
        <taxon>Bacteria</taxon>
        <taxon>Pseudomonadati</taxon>
        <taxon>Balneolota</taxon>
        <taxon>Balneolia</taxon>
        <taxon>Balneolales</taxon>
        <taxon>Balneolaceae</taxon>
        <taxon>Fodinibius</taxon>
    </lineage>
</organism>
<dbReference type="InterPro" id="IPR011990">
    <property type="entry name" value="TPR-like_helical_dom_sf"/>
</dbReference>
<dbReference type="Gene3D" id="1.25.40.390">
    <property type="match status" value="1"/>
</dbReference>
<name>A0ABT3PZK4_9BACT</name>
<keyword evidence="5" id="KW-0998">Cell outer membrane</keyword>
<evidence type="ECO:0000256" key="4">
    <source>
        <dbReference type="ARBA" id="ARBA00023136"/>
    </source>
</evidence>
<dbReference type="Pfam" id="PF07980">
    <property type="entry name" value="SusD_RagB"/>
    <property type="match status" value="1"/>
</dbReference>
<evidence type="ECO:0000259" key="7">
    <source>
        <dbReference type="Pfam" id="PF14322"/>
    </source>
</evidence>
<evidence type="ECO:0000256" key="1">
    <source>
        <dbReference type="ARBA" id="ARBA00004442"/>
    </source>
</evidence>
<reference evidence="8 9" key="1">
    <citation type="submission" date="2021-11" db="EMBL/GenBank/DDBJ databases">
        <title>Aliifidinibius sp. nov., a new bacterium isolated from saline soil.</title>
        <authorList>
            <person name="Galisteo C."/>
            <person name="De La Haba R."/>
            <person name="Sanchez-Porro C."/>
            <person name="Ventosa A."/>
        </authorList>
    </citation>
    <scope>NUCLEOTIDE SEQUENCE [LARGE SCALE GENOMIC DNA]</scope>
    <source>
        <strain evidence="8 9">KACC 190600</strain>
    </source>
</reference>
<proteinExistence type="inferred from homology"/>
<evidence type="ECO:0000256" key="5">
    <source>
        <dbReference type="ARBA" id="ARBA00023237"/>
    </source>
</evidence>
<accession>A0ABT3PZK4</accession>
<evidence type="ECO:0000259" key="6">
    <source>
        <dbReference type="Pfam" id="PF07980"/>
    </source>
</evidence>
<dbReference type="RefSeq" id="WP_265789793.1">
    <property type="nucleotide sequence ID" value="NZ_BAABRS010000002.1"/>
</dbReference>
<keyword evidence="9" id="KW-1185">Reference proteome</keyword>
<dbReference type="PROSITE" id="PS51257">
    <property type="entry name" value="PROKAR_LIPOPROTEIN"/>
    <property type="match status" value="1"/>
</dbReference>
<evidence type="ECO:0000256" key="3">
    <source>
        <dbReference type="ARBA" id="ARBA00022729"/>
    </source>
</evidence>
<feature type="domain" description="RagB/SusD" evidence="6">
    <location>
        <begin position="270"/>
        <end position="579"/>
    </location>
</feature>
<comment type="similarity">
    <text evidence="2">Belongs to the SusD family.</text>
</comment>
<comment type="caution">
    <text evidence="8">The sequence shown here is derived from an EMBL/GenBank/DDBJ whole genome shotgun (WGS) entry which is preliminary data.</text>
</comment>
<evidence type="ECO:0000313" key="9">
    <source>
        <dbReference type="Proteomes" id="UP001207337"/>
    </source>
</evidence>